<dbReference type="Pfam" id="PF00856">
    <property type="entry name" value="SET"/>
    <property type="match status" value="1"/>
</dbReference>
<dbReference type="InterPro" id="IPR046341">
    <property type="entry name" value="SET_dom_sf"/>
</dbReference>
<dbReference type="OrthoDB" id="421681at2759"/>
<dbReference type="PANTHER" id="PTHR47332">
    <property type="entry name" value="SET DOMAIN-CONTAINING PROTEIN 5"/>
    <property type="match status" value="1"/>
</dbReference>
<dbReference type="EMBL" id="CAJNDS010002326">
    <property type="protein sequence ID" value="CAE7433947.1"/>
    <property type="molecule type" value="Genomic_DNA"/>
</dbReference>
<evidence type="ECO:0000313" key="2">
    <source>
        <dbReference type="EMBL" id="CAE7433947.1"/>
    </source>
</evidence>
<reference evidence="2" key="1">
    <citation type="submission" date="2021-02" db="EMBL/GenBank/DDBJ databases">
        <authorList>
            <person name="Dougan E. K."/>
            <person name="Rhodes N."/>
            <person name="Thang M."/>
            <person name="Chan C."/>
        </authorList>
    </citation>
    <scope>NUCLEOTIDE SEQUENCE</scope>
</reference>
<dbReference type="InterPro" id="IPR001214">
    <property type="entry name" value="SET_dom"/>
</dbReference>
<name>A0A812RFR9_9DINO</name>
<evidence type="ECO:0000313" key="3">
    <source>
        <dbReference type="Proteomes" id="UP000604046"/>
    </source>
</evidence>
<proteinExistence type="predicted"/>
<dbReference type="InterPro" id="IPR053185">
    <property type="entry name" value="SET_domain_protein"/>
</dbReference>
<sequence length="244" mass="27518">MHPVNENCTVRPATAPLLKPRKFEILQLGRGHHQGMLMHCTVSACAGCLMMPGEEELQRLFDALPASKQCALMDLQDSFADRDSEKTLLGVACTNAFQSGQRLDDTWDETEERVLYLELSRFNHSCCPNCEGSWDDRLGLLQIYACEDIHPGDELCLYYTDVRKPLRLRQEKLQSLGFTCACPVCSAAGGALFFLLGQLVQQLRLPDPTSDERRERLWRLTEEIPSCEDPEQAETIHVYGGLIL</sequence>
<dbReference type="SUPFAM" id="SSF82199">
    <property type="entry name" value="SET domain"/>
    <property type="match status" value="1"/>
</dbReference>
<comment type="caution">
    <text evidence="2">The sequence shown here is derived from an EMBL/GenBank/DDBJ whole genome shotgun (WGS) entry which is preliminary data.</text>
</comment>
<dbReference type="PROSITE" id="PS50280">
    <property type="entry name" value="SET"/>
    <property type="match status" value="1"/>
</dbReference>
<organism evidence="2 3">
    <name type="scientific">Symbiodinium natans</name>
    <dbReference type="NCBI Taxonomy" id="878477"/>
    <lineage>
        <taxon>Eukaryota</taxon>
        <taxon>Sar</taxon>
        <taxon>Alveolata</taxon>
        <taxon>Dinophyceae</taxon>
        <taxon>Suessiales</taxon>
        <taxon>Symbiodiniaceae</taxon>
        <taxon>Symbiodinium</taxon>
    </lineage>
</organism>
<dbReference type="Proteomes" id="UP000604046">
    <property type="component" value="Unassembled WGS sequence"/>
</dbReference>
<dbReference type="Gene3D" id="2.170.270.10">
    <property type="entry name" value="SET domain"/>
    <property type="match status" value="1"/>
</dbReference>
<dbReference type="CDD" id="cd20071">
    <property type="entry name" value="SET_SMYD"/>
    <property type="match status" value="1"/>
</dbReference>
<feature type="domain" description="SET" evidence="1">
    <location>
        <begin position="21"/>
        <end position="160"/>
    </location>
</feature>
<evidence type="ECO:0000259" key="1">
    <source>
        <dbReference type="PROSITE" id="PS50280"/>
    </source>
</evidence>
<accession>A0A812RFR9</accession>
<dbReference type="PANTHER" id="PTHR47332:SF4">
    <property type="entry name" value="SET DOMAIN-CONTAINING PROTEIN 5"/>
    <property type="match status" value="1"/>
</dbReference>
<dbReference type="AlphaFoldDB" id="A0A812RFR9"/>
<keyword evidence="3" id="KW-1185">Reference proteome</keyword>
<gene>
    <name evidence="2" type="primary">set5</name>
    <name evidence="2" type="ORF">SNAT2548_LOCUS23565</name>
</gene>
<protein>
    <submittedName>
        <fullName evidence="2">Set5 protein</fullName>
    </submittedName>
</protein>